<evidence type="ECO:0000313" key="4">
    <source>
        <dbReference type="Proteomes" id="UP001595455"/>
    </source>
</evidence>
<reference evidence="2 3" key="2">
    <citation type="submission" date="2018-08" db="EMBL/GenBank/DDBJ databases">
        <title>The draft genome of Acinetobacter sichuanensis strain WCHAc060041.</title>
        <authorList>
            <person name="Qin J."/>
            <person name="Feng Y."/>
            <person name="Zong Z."/>
        </authorList>
    </citation>
    <scope>NUCLEOTIDE SEQUENCE [LARGE SCALE GENOMIC DNA]</scope>
    <source>
        <strain evidence="2 3">WCHAc060041</strain>
    </source>
</reference>
<dbReference type="OrthoDB" id="6710695at2"/>
<comment type="caution">
    <text evidence="2">The sequence shown here is derived from an EMBL/GenBank/DDBJ whole genome shotgun (WGS) entry which is preliminary data.</text>
</comment>
<reference evidence="1" key="1">
    <citation type="journal article" date="2014" name="Int. J. Syst. Evol. Microbiol.">
        <title>Complete genome of a new Firmicutes species belonging to the dominant human colonic microbiota ('Ruminococcus bicirculans') reveals two chromosomes and a selective capacity to utilize plant glucans.</title>
        <authorList>
            <consortium name="NISC Comparative Sequencing Program"/>
            <person name="Wegmann U."/>
            <person name="Louis P."/>
            <person name="Goesmann A."/>
            <person name="Henrissat B."/>
            <person name="Duncan S.H."/>
            <person name="Flint H.J."/>
        </authorList>
    </citation>
    <scope>NUCLEOTIDE SEQUENCE</scope>
    <source>
        <strain evidence="1">KCTC 62575</strain>
    </source>
</reference>
<proteinExistence type="predicted"/>
<evidence type="ECO:0000313" key="1">
    <source>
        <dbReference type="EMBL" id="MFC2995217.1"/>
    </source>
</evidence>
<evidence type="ECO:0000313" key="2">
    <source>
        <dbReference type="EMBL" id="RFC83830.1"/>
    </source>
</evidence>
<reference evidence="4" key="3">
    <citation type="journal article" date="2019" name="Int. J. Syst. Evol. Microbiol.">
        <title>The Global Catalogue of Microorganisms (GCM) 10K type strain sequencing project: providing services to taxonomists for standard genome sequencing and annotation.</title>
        <authorList>
            <consortium name="The Broad Institute Genomics Platform"/>
            <consortium name="The Broad Institute Genome Sequencing Center for Infectious Disease"/>
            <person name="Wu L."/>
            <person name="Ma J."/>
        </authorList>
    </citation>
    <scope>NUCLEOTIDE SEQUENCE [LARGE SCALE GENOMIC DNA]</scope>
    <source>
        <strain evidence="4">KCTC 62575</strain>
    </source>
</reference>
<evidence type="ECO:0000313" key="3">
    <source>
        <dbReference type="Proteomes" id="UP000240957"/>
    </source>
</evidence>
<reference evidence="1" key="4">
    <citation type="submission" date="2024-09" db="EMBL/GenBank/DDBJ databases">
        <authorList>
            <person name="Sun Q."/>
            <person name="Mori K."/>
        </authorList>
    </citation>
    <scope>NUCLEOTIDE SEQUENCE</scope>
    <source>
        <strain evidence="1">KCTC 62575</strain>
    </source>
</reference>
<protein>
    <submittedName>
        <fullName evidence="2">Uncharacterized protein</fullName>
    </submittedName>
</protein>
<accession>A0A371YQU3</accession>
<dbReference type="RefSeq" id="WP_107007971.1">
    <property type="nucleotide sequence ID" value="NZ_JBHRSF010000019.1"/>
</dbReference>
<dbReference type="Proteomes" id="UP001595455">
    <property type="component" value="Unassembled WGS sequence"/>
</dbReference>
<organism evidence="2 3">
    <name type="scientific">Acinetobacter sichuanensis</name>
    <dbReference type="NCBI Taxonomy" id="2136183"/>
    <lineage>
        <taxon>Bacteria</taxon>
        <taxon>Pseudomonadati</taxon>
        <taxon>Pseudomonadota</taxon>
        <taxon>Gammaproteobacteria</taxon>
        <taxon>Moraxellales</taxon>
        <taxon>Moraxellaceae</taxon>
        <taxon>Acinetobacter</taxon>
    </lineage>
</organism>
<name>A0A371YQU3_9GAMM</name>
<dbReference type="EMBL" id="PYIX02000012">
    <property type="protein sequence ID" value="RFC83830.1"/>
    <property type="molecule type" value="Genomic_DNA"/>
</dbReference>
<dbReference type="AlphaFoldDB" id="A0A371YQU3"/>
<keyword evidence="4" id="KW-1185">Reference proteome</keyword>
<dbReference type="EMBL" id="JBHRSF010000019">
    <property type="protein sequence ID" value="MFC2995217.1"/>
    <property type="molecule type" value="Genomic_DNA"/>
</dbReference>
<dbReference type="Proteomes" id="UP000240957">
    <property type="component" value="Unassembled WGS sequence"/>
</dbReference>
<gene>
    <name evidence="1" type="ORF">ACFODO_08060</name>
    <name evidence="2" type="ORF">C9E89_009360</name>
</gene>
<sequence>MEVIAYLHNADLLLEDAQGVAVIGGSHYVLSLGDQVFFHEMIDEQAKIYQVKISFACTEHVMLHEDEVQIKFEGGHDAYQQYIKRTTVH</sequence>